<feature type="region of interest" description="Disordered" evidence="1">
    <location>
        <begin position="775"/>
        <end position="820"/>
    </location>
</feature>
<sequence>MGNTDSKITNVYRDYLFQLSQGDATNNNEFYIDFLNVTANLPLHTFNTVITNSVLRKIISLNPQNYIKLLDFTITNFIESFKNFQSTQSTKRQINFFFKQIITSIRIITKLSPILFEYIQEGNNNILLISNNEKLNLQDFFIRKDFIEFCLQLCFMESFTIQSCTTDPGTINLIQWQTGISPNVVSKGLNDSIPPTTLQLPYLDSNRLEIINLFLTLSSLNLYTNDKHNIPFFVKEMISTRQNRDMLLLLMISILNIYSHYCKNINELKVNTLYENPQKTHISVISGNNENIISSNTKDTNDSSNKQIVSSQQLIINLKKNLVLSSLQWFNLICSHLSDKSTFLNDFLKNEFQLKLLLSTVVKIFKNPIDLAIDQESNPLSFNSDDSSSNNKNNSSNTNSMGQSKTSNKNYNQLKLKDFTIQLPKLDMIFLQNLILLINLIKFNKTFENYFADKFSNKFLIFVIYYIKYYYNIPQYQSNIIPLCFDMALFLTDKPLILHKLLQTFKTNYYTNKLPNFFKISNISHIESLTYRDFMIIQLSNLSSNDIKSNLILKSTYFEIIYNILPINAKTISKMSVSSSDSNLVQLSSVKNSNSNLTDKLSYNATLALLNLLSKLSNKNFLSSFASSNSARQSPLTSPVIKLDILALLLRSILVYITTCYQESKNLIFLLTRHYTVLLQIKESINFISTNRNINNMLFLEDLPTNSLSLLDQNFGTSNKSNSDYNYDENDDNDYDRDSTDSNLEIKDDKLNMQNILDSENYLIFNKKLKEYSDDEGDVDITEKDNERSKSNGDEDDYNMTTANNGNAQKRNNNSKPSFNHVNIHSAKFMSANPKRNDSSSPATNANKEYEIYEHPDYNKQLIMNNINLYLKLKPKWPIGLTENSKLKSPKRSDFNNLWTGASTLKVLIDITKVFLKQFPEIVKMSKNSDFVDIIKKIEQFESDFDKKIKRDLRKEFSLNEPLKFKISRKRNSIFNDWLDEIFWSDVFQAHSAPYIDSLSSMTDESTNSNTANVQNKRNNSISSGSNIPILERWSSHGSQLSRTQSNGSSVVNYFAPDNILSMQTLTERSETSSPDIAATTTNMELSTSSSVSSAISIPINTNTQPAHNLSRKSSNASSFLSRFSWTGFNKNENQDNVIREETVSILDGDTEPFVVDEGLFKTNIWVGTNIKLFPITTIKKEEFSFLDMTSSLLKKFRFNSSDNPDANGPNSPRNTNENRQYSPVLSANPFMAFASPKRF</sequence>
<evidence type="ECO:0000256" key="1">
    <source>
        <dbReference type="SAM" id="MobiDB-lite"/>
    </source>
</evidence>
<dbReference type="PANTHER" id="PTHR21575">
    <property type="entry name" value="PROTEIN HID1"/>
    <property type="match status" value="1"/>
</dbReference>
<dbReference type="GO" id="GO:0000138">
    <property type="term" value="C:Golgi trans cisterna"/>
    <property type="evidence" value="ECO:0007669"/>
    <property type="project" value="TreeGrafter"/>
</dbReference>
<dbReference type="GO" id="GO:0016020">
    <property type="term" value="C:membrane"/>
    <property type="evidence" value="ECO:0007669"/>
    <property type="project" value="TreeGrafter"/>
</dbReference>
<name>A0A1X7R8N1_9SACH</name>
<feature type="region of interest" description="Disordered" evidence="1">
    <location>
        <begin position="381"/>
        <end position="407"/>
    </location>
</feature>
<organism evidence="2 3">
    <name type="scientific">Maudiozyma saulgeensis</name>
    <dbReference type="NCBI Taxonomy" id="1789683"/>
    <lineage>
        <taxon>Eukaryota</taxon>
        <taxon>Fungi</taxon>
        <taxon>Dikarya</taxon>
        <taxon>Ascomycota</taxon>
        <taxon>Saccharomycotina</taxon>
        <taxon>Saccharomycetes</taxon>
        <taxon>Saccharomycetales</taxon>
        <taxon>Saccharomycetaceae</taxon>
        <taxon>Maudiozyma</taxon>
    </lineage>
</organism>
<dbReference type="STRING" id="1789683.A0A1X7R8N1"/>
<feature type="compositionally biased region" description="Acidic residues" evidence="1">
    <location>
        <begin position="726"/>
        <end position="735"/>
    </location>
</feature>
<dbReference type="InterPro" id="IPR026705">
    <property type="entry name" value="Hid-1/Ecm30"/>
</dbReference>
<reference evidence="2 3" key="1">
    <citation type="submission" date="2017-04" db="EMBL/GenBank/DDBJ databases">
        <authorList>
            <person name="Afonso C.L."/>
            <person name="Miller P.J."/>
            <person name="Scott M.A."/>
            <person name="Spackman E."/>
            <person name="Goraichik I."/>
            <person name="Dimitrov K.M."/>
            <person name="Suarez D.L."/>
            <person name="Swayne D.E."/>
        </authorList>
    </citation>
    <scope>NUCLEOTIDE SEQUENCE [LARGE SCALE GENOMIC DNA]</scope>
</reference>
<dbReference type="AlphaFoldDB" id="A0A1X7R8N1"/>
<proteinExistence type="predicted"/>
<dbReference type="EMBL" id="FXLY01000009">
    <property type="protein sequence ID" value="SMN21964.1"/>
    <property type="molecule type" value="Genomic_DNA"/>
</dbReference>
<keyword evidence="3" id="KW-1185">Reference proteome</keyword>
<dbReference type="Proteomes" id="UP000196158">
    <property type="component" value="Unassembled WGS sequence"/>
</dbReference>
<dbReference type="GO" id="GO:0005797">
    <property type="term" value="C:Golgi medial cisterna"/>
    <property type="evidence" value="ECO:0007669"/>
    <property type="project" value="TreeGrafter"/>
</dbReference>
<feature type="region of interest" description="Disordered" evidence="1">
    <location>
        <begin position="1001"/>
        <end position="1025"/>
    </location>
</feature>
<feature type="compositionally biased region" description="Polar residues" evidence="1">
    <location>
        <begin position="1001"/>
        <end position="1018"/>
    </location>
</feature>
<feature type="region of interest" description="Disordered" evidence="1">
    <location>
        <begin position="1200"/>
        <end position="1222"/>
    </location>
</feature>
<feature type="compositionally biased region" description="Low complexity" evidence="1">
    <location>
        <begin position="381"/>
        <end position="400"/>
    </location>
</feature>
<accession>A0A1X7R8N1</accession>
<evidence type="ECO:0000313" key="2">
    <source>
        <dbReference type="EMBL" id="SMN21964.1"/>
    </source>
</evidence>
<gene>
    <name evidence="2" type="ORF">KASA_0J03179G</name>
</gene>
<dbReference type="Pfam" id="PF12722">
    <property type="entry name" value="Hid1"/>
    <property type="match status" value="1"/>
</dbReference>
<protein>
    <submittedName>
        <fullName evidence="2">Uncharacterized protein</fullName>
    </submittedName>
</protein>
<feature type="compositionally biased region" description="Basic and acidic residues" evidence="1">
    <location>
        <begin position="781"/>
        <end position="793"/>
    </location>
</feature>
<evidence type="ECO:0000313" key="3">
    <source>
        <dbReference type="Proteomes" id="UP000196158"/>
    </source>
</evidence>
<dbReference type="PANTHER" id="PTHR21575:SF12">
    <property type="entry name" value="PROTEIN HID1"/>
    <property type="match status" value="1"/>
</dbReference>
<feature type="compositionally biased region" description="Low complexity" evidence="1">
    <location>
        <begin position="804"/>
        <end position="814"/>
    </location>
</feature>
<feature type="region of interest" description="Disordered" evidence="1">
    <location>
        <begin position="719"/>
        <end position="740"/>
    </location>
</feature>
<dbReference type="OrthoDB" id="432953at2759"/>